<gene>
    <name evidence="11" type="ORF">E6K73_08190</name>
</gene>
<dbReference type="CDD" id="cd00082">
    <property type="entry name" value="HisKA"/>
    <property type="match status" value="1"/>
</dbReference>
<dbReference type="Pfam" id="PF00512">
    <property type="entry name" value="HisKA"/>
    <property type="match status" value="1"/>
</dbReference>
<sequence>MLFAVLAVLVTAVSAWVAYGRVRSALESEFERRLARVAATAASQIEPELIHEVRARGEESAGYLSVQVQLVTLRSATGVDDASLIDSTRATLVDARSSEGVEGLASSLDSLAGPALTRALGGIPAVSEPFRRGGRALRASFAPIRSPGGAALGAVAVEAEAAYLPVLDALGRTLTAIGLVTAVAIAVLAVLIVRAATSAATLERRLSRAENLAAMGRLTATLAHEIKNPLAIIRGSAERLRMLDPEAQRMATFVIEEADRLSKTVARYLQFARVGEEPRQGGDAATALQATLDLLEGELGARGVMLERAGGLTAAPVGLDNESLKQVYLNLILNALEAMPAGGRLRIGEAERHGRIEVSIADEGAGIPPDVLRRVGSPFYTTKAQGSGLGLFLARRLVRASGGDLHIQSLEGRGTTCTVRLPRRRA</sequence>
<dbReference type="GO" id="GO:0000155">
    <property type="term" value="F:phosphorelay sensor kinase activity"/>
    <property type="evidence" value="ECO:0007669"/>
    <property type="project" value="InterPro"/>
</dbReference>
<evidence type="ECO:0000256" key="8">
    <source>
        <dbReference type="ARBA" id="ARBA00023012"/>
    </source>
</evidence>
<evidence type="ECO:0000256" key="2">
    <source>
        <dbReference type="ARBA" id="ARBA00012438"/>
    </source>
</evidence>
<feature type="transmembrane region" description="Helical" evidence="9">
    <location>
        <begin position="174"/>
        <end position="196"/>
    </location>
</feature>
<dbReference type="EC" id="2.7.13.3" evidence="2"/>
<name>A0A538SFV1_UNCEI</name>
<keyword evidence="3" id="KW-0597">Phosphoprotein</keyword>
<dbReference type="InterPro" id="IPR003661">
    <property type="entry name" value="HisK_dim/P_dom"/>
</dbReference>
<dbReference type="EMBL" id="VBOT01000103">
    <property type="protein sequence ID" value="TMQ50248.1"/>
    <property type="molecule type" value="Genomic_DNA"/>
</dbReference>
<dbReference type="SUPFAM" id="SSF55874">
    <property type="entry name" value="ATPase domain of HSP90 chaperone/DNA topoisomerase II/histidine kinase"/>
    <property type="match status" value="1"/>
</dbReference>
<dbReference type="PRINTS" id="PR00344">
    <property type="entry name" value="BCTRLSENSOR"/>
</dbReference>
<keyword evidence="9" id="KW-1133">Transmembrane helix</keyword>
<accession>A0A538SFV1</accession>
<evidence type="ECO:0000256" key="9">
    <source>
        <dbReference type="SAM" id="Phobius"/>
    </source>
</evidence>
<dbReference type="SMART" id="SM00387">
    <property type="entry name" value="HATPase_c"/>
    <property type="match status" value="1"/>
</dbReference>
<protein>
    <recommendedName>
        <fullName evidence="2">histidine kinase</fullName>
        <ecNumber evidence="2">2.7.13.3</ecNumber>
    </recommendedName>
</protein>
<comment type="caution">
    <text evidence="11">The sequence shown here is derived from an EMBL/GenBank/DDBJ whole genome shotgun (WGS) entry which is preliminary data.</text>
</comment>
<dbReference type="GO" id="GO:0005524">
    <property type="term" value="F:ATP binding"/>
    <property type="evidence" value="ECO:0007669"/>
    <property type="project" value="UniProtKB-KW"/>
</dbReference>
<evidence type="ECO:0000256" key="6">
    <source>
        <dbReference type="ARBA" id="ARBA00022777"/>
    </source>
</evidence>
<evidence type="ECO:0000259" key="10">
    <source>
        <dbReference type="PROSITE" id="PS50109"/>
    </source>
</evidence>
<dbReference type="PROSITE" id="PS50109">
    <property type="entry name" value="HIS_KIN"/>
    <property type="match status" value="1"/>
</dbReference>
<dbReference type="InterPro" id="IPR036097">
    <property type="entry name" value="HisK_dim/P_sf"/>
</dbReference>
<keyword evidence="8" id="KW-0902">Two-component regulatory system</keyword>
<dbReference type="Proteomes" id="UP000320184">
    <property type="component" value="Unassembled WGS sequence"/>
</dbReference>
<dbReference type="InterPro" id="IPR036890">
    <property type="entry name" value="HATPase_C_sf"/>
</dbReference>
<keyword evidence="5" id="KW-0547">Nucleotide-binding</keyword>
<dbReference type="PANTHER" id="PTHR43065:SF10">
    <property type="entry name" value="PEROXIDE STRESS-ACTIVATED HISTIDINE KINASE MAK3"/>
    <property type="match status" value="1"/>
</dbReference>
<dbReference type="Gene3D" id="3.30.565.10">
    <property type="entry name" value="Histidine kinase-like ATPase, C-terminal domain"/>
    <property type="match status" value="1"/>
</dbReference>
<dbReference type="PANTHER" id="PTHR43065">
    <property type="entry name" value="SENSOR HISTIDINE KINASE"/>
    <property type="match status" value="1"/>
</dbReference>
<dbReference type="InterPro" id="IPR003594">
    <property type="entry name" value="HATPase_dom"/>
</dbReference>
<feature type="domain" description="Histidine kinase" evidence="10">
    <location>
        <begin position="221"/>
        <end position="425"/>
    </location>
</feature>
<comment type="catalytic activity">
    <reaction evidence="1">
        <text>ATP + protein L-histidine = ADP + protein N-phospho-L-histidine.</text>
        <dbReference type="EC" id="2.7.13.3"/>
    </reaction>
</comment>
<organism evidence="11 12">
    <name type="scientific">Eiseniibacteriota bacterium</name>
    <dbReference type="NCBI Taxonomy" id="2212470"/>
    <lineage>
        <taxon>Bacteria</taxon>
        <taxon>Candidatus Eiseniibacteriota</taxon>
    </lineage>
</organism>
<keyword evidence="9" id="KW-0472">Membrane</keyword>
<evidence type="ECO:0000313" key="12">
    <source>
        <dbReference type="Proteomes" id="UP000320184"/>
    </source>
</evidence>
<dbReference type="InterPro" id="IPR004358">
    <property type="entry name" value="Sig_transdc_His_kin-like_C"/>
</dbReference>
<proteinExistence type="predicted"/>
<evidence type="ECO:0000256" key="7">
    <source>
        <dbReference type="ARBA" id="ARBA00022840"/>
    </source>
</evidence>
<dbReference type="Pfam" id="PF02518">
    <property type="entry name" value="HATPase_c"/>
    <property type="match status" value="1"/>
</dbReference>
<dbReference type="AlphaFoldDB" id="A0A538SFV1"/>
<keyword evidence="9" id="KW-0812">Transmembrane</keyword>
<dbReference type="Gene3D" id="1.10.287.130">
    <property type="match status" value="1"/>
</dbReference>
<dbReference type="InterPro" id="IPR005467">
    <property type="entry name" value="His_kinase_dom"/>
</dbReference>
<evidence type="ECO:0000256" key="1">
    <source>
        <dbReference type="ARBA" id="ARBA00000085"/>
    </source>
</evidence>
<evidence type="ECO:0000313" key="11">
    <source>
        <dbReference type="EMBL" id="TMQ50248.1"/>
    </source>
</evidence>
<keyword evidence="7" id="KW-0067">ATP-binding</keyword>
<evidence type="ECO:0000256" key="3">
    <source>
        <dbReference type="ARBA" id="ARBA00022553"/>
    </source>
</evidence>
<keyword evidence="6" id="KW-0418">Kinase</keyword>
<dbReference type="SUPFAM" id="SSF47384">
    <property type="entry name" value="Homodimeric domain of signal transducing histidine kinase"/>
    <property type="match status" value="1"/>
</dbReference>
<keyword evidence="4" id="KW-0808">Transferase</keyword>
<reference evidence="11 12" key="1">
    <citation type="journal article" date="2019" name="Nat. Microbiol.">
        <title>Mediterranean grassland soil C-N compound turnover is dependent on rainfall and depth, and is mediated by genomically divergent microorganisms.</title>
        <authorList>
            <person name="Diamond S."/>
            <person name="Andeer P.F."/>
            <person name="Li Z."/>
            <person name="Crits-Christoph A."/>
            <person name="Burstein D."/>
            <person name="Anantharaman K."/>
            <person name="Lane K.R."/>
            <person name="Thomas B.C."/>
            <person name="Pan C."/>
            <person name="Northen T.R."/>
            <person name="Banfield J.F."/>
        </authorList>
    </citation>
    <scope>NUCLEOTIDE SEQUENCE [LARGE SCALE GENOMIC DNA]</scope>
    <source>
        <strain evidence="11">WS_3</strain>
    </source>
</reference>
<evidence type="ECO:0000256" key="5">
    <source>
        <dbReference type="ARBA" id="ARBA00022741"/>
    </source>
</evidence>
<evidence type="ECO:0000256" key="4">
    <source>
        <dbReference type="ARBA" id="ARBA00022679"/>
    </source>
</evidence>
<dbReference type="SMART" id="SM00388">
    <property type="entry name" value="HisKA"/>
    <property type="match status" value="1"/>
</dbReference>